<gene>
    <name evidence="1" type="ORF">FHS03_000806</name>
</gene>
<protein>
    <submittedName>
        <fullName evidence="1">Uncharacterized protein</fullName>
    </submittedName>
</protein>
<proteinExistence type="predicted"/>
<reference evidence="1 2" key="1">
    <citation type="submission" date="2020-08" db="EMBL/GenBank/DDBJ databases">
        <title>Genomic Encyclopedia of Type Strains, Phase III (KMG-III): the genomes of soil and plant-associated and newly described type strains.</title>
        <authorList>
            <person name="Whitman W."/>
        </authorList>
    </citation>
    <scope>NUCLEOTIDE SEQUENCE [LARGE SCALE GENOMIC DNA]</scope>
    <source>
        <strain evidence="1 2">CECT 8897</strain>
    </source>
</reference>
<evidence type="ECO:0000313" key="2">
    <source>
        <dbReference type="Proteomes" id="UP000541535"/>
    </source>
</evidence>
<organism evidence="1 2">
    <name type="scientific">Pseudoduganella violacea</name>
    <dbReference type="NCBI Taxonomy" id="1715466"/>
    <lineage>
        <taxon>Bacteria</taxon>
        <taxon>Pseudomonadati</taxon>
        <taxon>Pseudomonadota</taxon>
        <taxon>Betaproteobacteria</taxon>
        <taxon>Burkholderiales</taxon>
        <taxon>Oxalobacteraceae</taxon>
        <taxon>Telluria group</taxon>
        <taxon>Pseudoduganella</taxon>
    </lineage>
</organism>
<dbReference type="EMBL" id="JACHXD010000002">
    <property type="protein sequence ID" value="MBB3117780.1"/>
    <property type="molecule type" value="Genomic_DNA"/>
</dbReference>
<name>A0A7W5B8H8_9BURK</name>
<dbReference type="RefSeq" id="WP_183439732.1">
    <property type="nucleotide sequence ID" value="NZ_JACHXD010000002.1"/>
</dbReference>
<sequence length="67" mass="7628">MQIHDSDIRATAEQAAQHETEAALARWRGGAPFGGHTVQWRWHAHLQQHYQDWLQAGGFHAEETGLK</sequence>
<evidence type="ECO:0000313" key="1">
    <source>
        <dbReference type="EMBL" id="MBB3117780.1"/>
    </source>
</evidence>
<keyword evidence="2" id="KW-1185">Reference proteome</keyword>
<dbReference type="AlphaFoldDB" id="A0A7W5B8H8"/>
<dbReference type="Proteomes" id="UP000541535">
    <property type="component" value="Unassembled WGS sequence"/>
</dbReference>
<accession>A0A7W5B8H8</accession>
<comment type="caution">
    <text evidence="1">The sequence shown here is derived from an EMBL/GenBank/DDBJ whole genome shotgun (WGS) entry which is preliminary data.</text>
</comment>